<dbReference type="InterPro" id="IPR011059">
    <property type="entry name" value="Metal-dep_hydrolase_composite"/>
</dbReference>
<dbReference type="InterPro" id="IPR032466">
    <property type="entry name" value="Metal_Hydrolase"/>
</dbReference>
<sequence>MNGYRSSAAGTLIASLSIAWVFACPFALGEGQPDWIFHNAKIVTVDEHFRIMEAMAVSGDRIVAVGPNEEIMKLAGPSTQVVDLQGRMVLPGLIDSHSHPPSAAVYEFDHEVPSMESIADVLAYIRARAAVLPKGEWIVIQQVFVTRLKERRFPTRKELDEAAPEHPVMFRTGPDAALNSLALKLGGIDRNFQITDGQPGFVEKDPVTGEPTGILRSCTRLVKVTSSAKSPSEEESREALRKLLRAYNEVGLTSIVDRSGNDRTIARYKALLDQKQLTCRIFITYYVDAQAPIEKIEAAIDRAVAHPLHQYNPWIWVRGLKFFLDGGMLTGSAYMREPWGVSQIYGITDPDYRGVLFVEPEKLYQIVKLALAKGLQPTAHAVGDGAVLALAEAYARVNRDFPVRELRPCISHANFMSPEAIALMAQCGIVADLQPAWLYHDGATLVAHFGLQRLRYFQPYRTLAQQGVIVGGGSDHMQKIGRRRSINIYDPWLGMWTVLTRRPRGSDAPLHPEEIITREEAIKLYTINNAYLTFEEKLKGSLEPGKYADFIIIDRDILTCPVDAIADTEVLETWVGGRKVFP</sequence>
<name>A0A286RG40_9BACT</name>
<dbReference type="PANTHER" id="PTHR22642">
    <property type="entry name" value="IMIDAZOLONEPROPIONASE"/>
    <property type="match status" value="1"/>
</dbReference>
<evidence type="ECO:0000313" key="3">
    <source>
        <dbReference type="Proteomes" id="UP000215086"/>
    </source>
</evidence>
<proteinExistence type="predicted"/>
<dbReference type="CDD" id="cd01300">
    <property type="entry name" value="YtcJ_like"/>
    <property type="match status" value="1"/>
</dbReference>
<dbReference type="SUPFAM" id="SSF51556">
    <property type="entry name" value="Metallo-dependent hydrolases"/>
    <property type="match status" value="1"/>
</dbReference>
<dbReference type="AlphaFoldDB" id="A0A286RG40"/>
<dbReference type="Gene3D" id="3.10.310.70">
    <property type="match status" value="1"/>
</dbReference>
<feature type="domain" description="Amidohydrolase 3" evidence="1">
    <location>
        <begin position="80"/>
        <end position="581"/>
    </location>
</feature>
<reference evidence="2 3" key="1">
    <citation type="journal article" name="Front. Microbiol.">
        <title>Sugar Metabolism of the First Thermophilic Planctomycete Thermogutta terrifontis: Comparative Genomic and Transcriptomic Approaches.</title>
        <authorList>
            <person name="Elcheninov A.G."/>
            <person name="Menzel P."/>
            <person name="Gudbergsdottir S.R."/>
            <person name="Slesarev A.I."/>
            <person name="Kadnikov V.V."/>
            <person name="Krogh A."/>
            <person name="Bonch-Osmolovskaya E.A."/>
            <person name="Peng X."/>
            <person name="Kublanov I.V."/>
        </authorList>
    </citation>
    <scope>NUCLEOTIDE SEQUENCE [LARGE SCALE GENOMIC DNA]</scope>
    <source>
        <strain evidence="2 3">R1</strain>
    </source>
</reference>
<keyword evidence="3" id="KW-1185">Reference proteome</keyword>
<organism evidence="2 3">
    <name type="scientific">Thermogutta terrifontis</name>
    <dbReference type="NCBI Taxonomy" id="1331910"/>
    <lineage>
        <taxon>Bacteria</taxon>
        <taxon>Pseudomonadati</taxon>
        <taxon>Planctomycetota</taxon>
        <taxon>Planctomycetia</taxon>
        <taxon>Pirellulales</taxon>
        <taxon>Thermoguttaceae</taxon>
        <taxon>Thermogutta</taxon>
    </lineage>
</organism>
<dbReference type="Gene3D" id="3.20.20.140">
    <property type="entry name" value="Metal-dependent hydrolases"/>
    <property type="match status" value="1"/>
</dbReference>
<dbReference type="RefSeq" id="WP_095415121.1">
    <property type="nucleotide sequence ID" value="NZ_CP018477.1"/>
</dbReference>
<evidence type="ECO:0000313" key="2">
    <source>
        <dbReference type="EMBL" id="ASV74931.1"/>
    </source>
</evidence>
<dbReference type="Pfam" id="PF07969">
    <property type="entry name" value="Amidohydro_3"/>
    <property type="match status" value="1"/>
</dbReference>
<protein>
    <submittedName>
        <fullName evidence="2">Exoenzymes regulatory protein AepA</fullName>
    </submittedName>
</protein>
<dbReference type="Proteomes" id="UP000215086">
    <property type="component" value="Chromosome"/>
</dbReference>
<dbReference type="PANTHER" id="PTHR22642:SF2">
    <property type="entry name" value="PROTEIN LONG AFTER FAR-RED 3"/>
    <property type="match status" value="1"/>
</dbReference>
<dbReference type="Gene3D" id="2.30.40.10">
    <property type="entry name" value="Urease, subunit C, domain 1"/>
    <property type="match status" value="1"/>
</dbReference>
<evidence type="ECO:0000259" key="1">
    <source>
        <dbReference type="Pfam" id="PF07969"/>
    </source>
</evidence>
<dbReference type="KEGG" id="ttf:THTE_2329"/>
<dbReference type="SUPFAM" id="SSF51338">
    <property type="entry name" value="Composite domain of metallo-dependent hydrolases"/>
    <property type="match status" value="1"/>
</dbReference>
<gene>
    <name evidence="2" type="ORF">THTE_2329</name>
</gene>
<dbReference type="OrthoDB" id="9767366at2"/>
<dbReference type="PROSITE" id="PS51257">
    <property type="entry name" value="PROKAR_LIPOPROTEIN"/>
    <property type="match status" value="1"/>
</dbReference>
<dbReference type="InterPro" id="IPR013108">
    <property type="entry name" value="Amidohydro_3"/>
</dbReference>
<dbReference type="GO" id="GO:0016810">
    <property type="term" value="F:hydrolase activity, acting on carbon-nitrogen (but not peptide) bonds"/>
    <property type="evidence" value="ECO:0007669"/>
    <property type="project" value="InterPro"/>
</dbReference>
<dbReference type="EMBL" id="CP018477">
    <property type="protein sequence ID" value="ASV74931.1"/>
    <property type="molecule type" value="Genomic_DNA"/>
</dbReference>
<dbReference type="InterPro" id="IPR033932">
    <property type="entry name" value="YtcJ-like"/>
</dbReference>
<accession>A0A286RG40</accession>